<evidence type="ECO:0000313" key="2">
    <source>
        <dbReference type="EMBL" id="UOO89990.1"/>
    </source>
</evidence>
<dbReference type="InterPro" id="IPR027417">
    <property type="entry name" value="P-loop_NTPase"/>
</dbReference>
<gene>
    <name evidence="2" type="ORF">LVJ82_03100</name>
</gene>
<dbReference type="Gene3D" id="3.40.50.300">
    <property type="entry name" value="P-loop containing nucleotide triphosphate hydrolases"/>
    <property type="match status" value="1"/>
</dbReference>
<dbReference type="Pfam" id="PF07693">
    <property type="entry name" value="KAP_NTPase"/>
    <property type="match status" value="1"/>
</dbReference>
<reference evidence="2 3" key="1">
    <citation type="journal article" date="2022" name="Res Sq">
        <title>Evolution of multicellular longitudinally dividing oral cavity symbionts (Neisseriaceae).</title>
        <authorList>
            <person name="Nyongesa S."/>
            <person name="Weber P."/>
            <person name="Bernet E."/>
            <person name="Pullido F."/>
            <person name="Nieckarz M."/>
            <person name="Delaby M."/>
            <person name="Nieves C."/>
            <person name="Viehboeck T."/>
            <person name="Krause N."/>
            <person name="Rivera-Millot A."/>
            <person name="Nakamura A."/>
            <person name="Vischer N."/>
            <person name="VanNieuwenhze M."/>
            <person name="Brun Y."/>
            <person name="Cava F."/>
            <person name="Bulgheresi S."/>
            <person name="Veyrier F."/>
        </authorList>
    </citation>
    <scope>NUCLEOTIDE SEQUENCE [LARGE SCALE GENOMIC DNA]</scope>
    <source>
        <strain evidence="2 3">SN4</strain>
    </source>
</reference>
<name>A0ABY4E3N2_9NEIS</name>
<protein>
    <submittedName>
        <fullName evidence="2">KAP family NTPase</fullName>
    </submittedName>
</protein>
<dbReference type="SUPFAM" id="SSF52540">
    <property type="entry name" value="P-loop containing nucleoside triphosphate hydrolases"/>
    <property type="match status" value="1"/>
</dbReference>
<accession>A0ABY4E3N2</accession>
<dbReference type="EMBL" id="CP091511">
    <property type="protein sequence ID" value="UOO89990.1"/>
    <property type="molecule type" value="Genomic_DNA"/>
</dbReference>
<feature type="domain" description="KAP NTPase" evidence="1">
    <location>
        <begin position="28"/>
        <end position="324"/>
    </location>
</feature>
<dbReference type="InterPro" id="IPR011646">
    <property type="entry name" value="KAP_P-loop"/>
</dbReference>
<dbReference type="Proteomes" id="UP000832011">
    <property type="component" value="Chromosome"/>
</dbReference>
<dbReference type="RefSeq" id="WP_058356106.1">
    <property type="nucleotide sequence ID" value="NZ_CABKVG010000008.1"/>
</dbReference>
<organism evidence="2 3">
    <name type="scientific">Vitreoscilla massiliensis</name>
    <dbReference type="NCBI Taxonomy" id="1689272"/>
    <lineage>
        <taxon>Bacteria</taxon>
        <taxon>Pseudomonadati</taxon>
        <taxon>Pseudomonadota</taxon>
        <taxon>Betaproteobacteria</taxon>
        <taxon>Neisseriales</taxon>
        <taxon>Neisseriaceae</taxon>
        <taxon>Vitreoscilla</taxon>
    </lineage>
</organism>
<sequence length="344" mass="39674">MAQTDDLNWQRDDLSNITEPFEHDLLNRKPLAEHLTRYIDRLKVGAVLALDARWGEGKTWFVMHWQKHLEQTTAPHKVIYINAFAQDHIDDPFLLIAAELRAVIAHDVPAQKKFTQKIMAVGKVLAPTAYKAAVSTSVKWITGINDGSDKLEKLQEQLIDATSEQVGLWVENQIKEHENNKNAITEFKATLKEVAQVQNKPIVIIVDELDRCNPLFSVRLIERIKHFFDIPNIVFVLVTDKKQLQSTICHQFGYNTETGKRYLEKFIDVTIELSPDLISKDVYLHFVTETLKAMNFSQDAITALKIDIVVYALAMKLSIREIKSKLHRFILYYFDKNTEKWSLS</sequence>
<evidence type="ECO:0000313" key="3">
    <source>
        <dbReference type="Proteomes" id="UP000832011"/>
    </source>
</evidence>
<evidence type="ECO:0000259" key="1">
    <source>
        <dbReference type="Pfam" id="PF07693"/>
    </source>
</evidence>
<keyword evidence="3" id="KW-1185">Reference proteome</keyword>
<proteinExistence type="predicted"/>